<organism evidence="2">
    <name type="scientific">Desulfobacca acetoxidans</name>
    <dbReference type="NCBI Taxonomy" id="60893"/>
    <lineage>
        <taxon>Bacteria</taxon>
        <taxon>Pseudomonadati</taxon>
        <taxon>Thermodesulfobacteriota</taxon>
        <taxon>Desulfobaccia</taxon>
        <taxon>Desulfobaccales</taxon>
        <taxon>Desulfobaccaceae</taxon>
        <taxon>Desulfobacca</taxon>
    </lineage>
</organism>
<keyword evidence="2" id="KW-0808">Transferase</keyword>
<gene>
    <name evidence="2" type="ORF">ENT08_07980</name>
</gene>
<dbReference type="EMBL" id="DSXI01000473">
    <property type="protein sequence ID" value="HGS05656.1"/>
    <property type="molecule type" value="Genomic_DNA"/>
</dbReference>
<proteinExistence type="predicted"/>
<evidence type="ECO:0000313" key="2">
    <source>
        <dbReference type="EMBL" id="HGS05656.1"/>
    </source>
</evidence>
<sequence>MVFVGNSMVGTVRQKLARLPGIPAVQELWGKLYAAFAARPGRALAALVEELHLQDHPGFKCLDRQGRTDLEAALLWCATRDYRLACLKPLAPLGPVIYGDGGWGELVGPPFVLRPELNYYDELPAVYRAAAVNFNATSLQMKAAVNQRVFDVPAAGGFLLTDFREQLAECFEPGREMVCYQEPGELPELAEFYLKRPELRARLARRARRRVLAEHTYRHRVAAMVETLRRTL</sequence>
<name>A0A7V4LD64_9BACT</name>
<evidence type="ECO:0000259" key="1">
    <source>
        <dbReference type="Pfam" id="PF13524"/>
    </source>
</evidence>
<protein>
    <submittedName>
        <fullName evidence="2">Glycosyltransferase family 1 protein</fullName>
    </submittedName>
</protein>
<comment type="caution">
    <text evidence="2">The sequence shown here is derived from an EMBL/GenBank/DDBJ whole genome shotgun (WGS) entry which is preliminary data.</text>
</comment>
<reference evidence="2" key="1">
    <citation type="journal article" date="2020" name="mSystems">
        <title>Genome- and Community-Level Interaction Insights into Carbon Utilization and Element Cycling Functions of Hydrothermarchaeota in Hydrothermal Sediment.</title>
        <authorList>
            <person name="Zhou Z."/>
            <person name="Liu Y."/>
            <person name="Xu W."/>
            <person name="Pan J."/>
            <person name="Luo Z.H."/>
            <person name="Li M."/>
        </authorList>
    </citation>
    <scope>NUCLEOTIDE SEQUENCE [LARGE SCALE GENOMIC DNA]</scope>
    <source>
        <strain evidence="2">SpSt-548</strain>
    </source>
</reference>
<dbReference type="GO" id="GO:0016740">
    <property type="term" value="F:transferase activity"/>
    <property type="evidence" value="ECO:0007669"/>
    <property type="project" value="UniProtKB-KW"/>
</dbReference>
<feature type="domain" description="Spore protein YkvP/CgeB glycosyl transferase-like" evidence="1">
    <location>
        <begin position="96"/>
        <end position="225"/>
    </location>
</feature>
<dbReference type="Pfam" id="PF13524">
    <property type="entry name" value="Glyco_trans_1_2"/>
    <property type="match status" value="1"/>
</dbReference>
<dbReference type="AlphaFoldDB" id="A0A7V4LD64"/>
<dbReference type="InterPro" id="IPR055259">
    <property type="entry name" value="YkvP/CgeB_Glyco_trans-like"/>
</dbReference>
<accession>A0A7V4LD64</accession>